<evidence type="ECO:0000256" key="2">
    <source>
        <dbReference type="ARBA" id="ARBA00023230"/>
    </source>
</evidence>
<evidence type="ECO:0000256" key="3">
    <source>
        <dbReference type="ARBA" id="ARBA00038812"/>
    </source>
</evidence>
<evidence type="ECO:0000313" key="9">
    <source>
        <dbReference type="Proteomes" id="UP001305647"/>
    </source>
</evidence>
<dbReference type="PROSITE" id="PS50033">
    <property type="entry name" value="UBX"/>
    <property type="match status" value="1"/>
</dbReference>
<reference evidence="8" key="1">
    <citation type="journal article" date="2023" name="Mol. Phylogenet. Evol.">
        <title>Genome-scale phylogeny and comparative genomics of the fungal order Sordariales.</title>
        <authorList>
            <person name="Hensen N."/>
            <person name="Bonometti L."/>
            <person name="Westerberg I."/>
            <person name="Brannstrom I.O."/>
            <person name="Guillou S."/>
            <person name="Cros-Aarteil S."/>
            <person name="Calhoun S."/>
            <person name="Haridas S."/>
            <person name="Kuo A."/>
            <person name="Mondo S."/>
            <person name="Pangilinan J."/>
            <person name="Riley R."/>
            <person name="LaButti K."/>
            <person name="Andreopoulos B."/>
            <person name="Lipzen A."/>
            <person name="Chen C."/>
            <person name="Yan M."/>
            <person name="Daum C."/>
            <person name="Ng V."/>
            <person name="Clum A."/>
            <person name="Steindorff A."/>
            <person name="Ohm R.A."/>
            <person name="Martin F."/>
            <person name="Silar P."/>
            <person name="Natvig D.O."/>
            <person name="Lalanne C."/>
            <person name="Gautier V."/>
            <person name="Ament-Velasquez S.L."/>
            <person name="Kruys A."/>
            <person name="Hutchinson M.I."/>
            <person name="Powell A.J."/>
            <person name="Barry K."/>
            <person name="Miller A.N."/>
            <person name="Grigoriev I.V."/>
            <person name="Debuchy R."/>
            <person name="Gladieux P."/>
            <person name="Hiltunen Thoren M."/>
            <person name="Johannesson H."/>
        </authorList>
    </citation>
    <scope>NUCLEOTIDE SEQUENCE</scope>
    <source>
        <strain evidence="8">CBS 757.83</strain>
    </source>
</reference>
<dbReference type="InterPro" id="IPR029071">
    <property type="entry name" value="Ubiquitin-like_domsf"/>
</dbReference>
<evidence type="ECO:0000256" key="5">
    <source>
        <dbReference type="ARBA" id="ARBA00046062"/>
    </source>
</evidence>
<name>A0AAN6Q213_9PEZI</name>
<dbReference type="Gene3D" id="3.40.30.10">
    <property type="entry name" value="Glutaredoxin"/>
    <property type="match status" value="1"/>
</dbReference>
<dbReference type="PANTHER" id="PTHR46424">
    <property type="entry name" value="UBX DOMAIN-CONTAINING PROTEIN 4"/>
    <property type="match status" value="1"/>
</dbReference>
<dbReference type="GO" id="GO:0036503">
    <property type="term" value="P:ERAD pathway"/>
    <property type="evidence" value="ECO:0007669"/>
    <property type="project" value="TreeGrafter"/>
</dbReference>
<feature type="compositionally biased region" description="Low complexity" evidence="6">
    <location>
        <begin position="132"/>
        <end position="141"/>
    </location>
</feature>
<feature type="region of interest" description="Disordered" evidence="6">
    <location>
        <begin position="109"/>
        <end position="151"/>
    </location>
</feature>
<feature type="compositionally biased region" description="Polar residues" evidence="6">
    <location>
        <begin position="445"/>
        <end position="461"/>
    </location>
</feature>
<dbReference type="Gene3D" id="3.10.20.90">
    <property type="entry name" value="Phosphatidylinositol 3-kinase Catalytic Subunit, Chain A, domain 1"/>
    <property type="match status" value="1"/>
</dbReference>
<dbReference type="Proteomes" id="UP001305647">
    <property type="component" value="Unassembled WGS sequence"/>
</dbReference>
<reference evidence="8" key="2">
    <citation type="submission" date="2023-05" db="EMBL/GenBank/DDBJ databases">
        <authorList>
            <consortium name="Lawrence Berkeley National Laboratory"/>
            <person name="Steindorff A."/>
            <person name="Hensen N."/>
            <person name="Bonometti L."/>
            <person name="Westerberg I."/>
            <person name="Brannstrom I.O."/>
            <person name="Guillou S."/>
            <person name="Cros-Aarteil S."/>
            <person name="Calhoun S."/>
            <person name="Haridas S."/>
            <person name="Kuo A."/>
            <person name="Mondo S."/>
            <person name="Pangilinan J."/>
            <person name="Riley R."/>
            <person name="Labutti K."/>
            <person name="Andreopoulos B."/>
            <person name="Lipzen A."/>
            <person name="Chen C."/>
            <person name="Yanf M."/>
            <person name="Daum C."/>
            <person name="Ng V."/>
            <person name="Clum A."/>
            <person name="Ohm R."/>
            <person name="Martin F."/>
            <person name="Silar P."/>
            <person name="Natvig D."/>
            <person name="Lalanne C."/>
            <person name="Gautier V."/>
            <person name="Ament-Velasquez S.L."/>
            <person name="Kruys A."/>
            <person name="Hutchinson M.I."/>
            <person name="Powell A.J."/>
            <person name="Barry K."/>
            <person name="Miller A.N."/>
            <person name="Grigoriev I.V."/>
            <person name="Debuchy R."/>
            <person name="Gladieux P."/>
            <person name="Thoren M.H."/>
            <person name="Johannesson H."/>
        </authorList>
    </citation>
    <scope>NUCLEOTIDE SEQUENCE</scope>
    <source>
        <strain evidence="8">CBS 757.83</strain>
    </source>
</reference>
<evidence type="ECO:0000256" key="4">
    <source>
        <dbReference type="ARBA" id="ARBA00041575"/>
    </source>
</evidence>
<dbReference type="SUPFAM" id="SSF52833">
    <property type="entry name" value="Thioredoxin-like"/>
    <property type="match status" value="1"/>
</dbReference>
<feature type="region of interest" description="Disordered" evidence="6">
    <location>
        <begin position="409"/>
        <end position="468"/>
    </location>
</feature>
<dbReference type="SUPFAM" id="SSF54236">
    <property type="entry name" value="Ubiquitin-like"/>
    <property type="match status" value="1"/>
</dbReference>
<evidence type="ECO:0000313" key="8">
    <source>
        <dbReference type="EMBL" id="KAK4102150.1"/>
    </source>
</evidence>
<dbReference type="AlphaFoldDB" id="A0AAN6Q213"/>
<dbReference type="InterPro" id="IPR036249">
    <property type="entry name" value="Thioredoxin-like_sf"/>
</dbReference>
<comment type="subcellular location">
    <subcellularLocation>
        <location evidence="1">Endoplasmic reticulum membrane</location>
        <topology evidence="1">Peripheral membrane protein</topology>
    </subcellularLocation>
</comment>
<dbReference type="GO" id="GO:0006986">
    <property type="term" value="P:response to unfolded protein"/>
    <property type="evidence" value="ECO:0007669"/>
    <property type="project" value="UniProtKB-KW"/>
</dbReference>
<protein>
    <recommendedName>
        <fullName evidence="4">UBX domain-containing protein 2</fullName>
    </recommendedName>
</protein>
<feature type="compositionally biased region" description="Basic and acidic residues" evidence="6">
    <location>
        <begin position="164"/>
        <end position="253"/>
    </location>
</feature>
<keyword evidence="2" id="KW-0834">Unfolded protein response</keyword>
<dbReference type="PANTHER" id="PTHR46424:SF1">
    <property type="entry name" value="UBX DOMAIN-CONTAINING PROTEIN 4"/>
    <property type="match status" value="1"/>
</dbReference>
<evidence type="ECO:0000256" key="6">
    <source>
        <dbReference type="SAM" id="MobiDB-lite"/>
    </source>
</evidence>
<evidence type="ECO:0000259" key="7">
    <source>
        <dbReference type="PROSITE" id="PS50033"/>
    </source>
</evidence>
<feature type="region of interest" description="Disordered" evidence="6">
    <location>
        <begin position="164"/>
        <end position="262"/>
    </location>
</feature>
<organism evidence="8 9">
    <name type="scientific">Parathielavia hyrcaniae</name>
    <dbReference type="NCBI Taxonomy" id="113614"/>
    <lineage>
        <taxon>Eukaryota</taxon>
        <taxon>Fungi</taxon>
        <taxon>Dikarya</taxon>
        <taxon>Ascomycota</taxon>
        <taxon>Pezizomycotina</taxon>
        <taxon>Sordariomycetes</taxon>
        <taxon>Sordariomycetidae</taxon>
        <taxon>Sordariales</taxon>
        <taxon>Chaetomiaceae</taxon>
        <taxon>Parathielavia</taxon>
    </lineage>
</organism>
<comment type="subunit">
    <text evidence="3">Directly interacts with VCP. Interacts with UBQLN1. Forms a complex with VCP and UBQLN1.</text>
</comment>
<dbReference type="SMART" id="SM00166">
    <property type="entry name" value="UBX"/>
    <property type="match status" value="1"/>
</dbReference>
<feature type="domain" description="UBX" evidence="7">
    <location>
        <begin position="269"/>
        <end position="350"/>
    </location>
</feature>
<dbReference type="Pfam" id="PF00789">
    <property type="entry name" value="UBX"/>
    <property type="match status" value="1"/>
</dbReference>
<keyword evidence="9" id="KW-1185">Reference proteome</keyword>
<comment type="caution">
    <text evidence="8">The sequence shown here is derived from an EMBL/GenBank/DDBJ whole genome shotgun (WGS) entry which is preliminary data.</text>
</comment>
<dbReference type="GO" id="GO:0005789">
    <property type="term" value="C:endoplasmic reticulum membrane"/>
    <property type="evidence" value="ECO:0007669"/>
    <property type="project" value="UniProtKB-SubCell"/>
</dbReference>
<comment type="function">
    <text evidence="5">Involved in endoplasmic reticulum-associated protein degradation (ERAD). Acts as a platform to recruit both UBQLN1 and VCP to the ER during ERAD.</text>
</comment>
<evidence type="ECO:0000256" key="1">
    <source>
        <dbReference type="ARBA" id="ARBA00004406"/>
    </source>
</evidence>
<dbReference type="Pfam" id="PF23187">
    <property type="entry name" value="UBX7_N"/>
    <property type="match status" value="1"/>
</dbReference>
<sequence length="468" mass="50717">MAFFQGSVHEGIAAALQQAKSVVCFVTDGEAESTQWETEFFAEEDIRSLLQAQAVSLRLEAGSEGESNLAQLYPIPKKPTVVVIRNAELKEYIAPGVSKDEFVRRMKGALPPAQPAPNQPLPAQATGSQRGAAAAVPAAPASQPNRDNTDSRVQALLAERSAKLAERKKKEEEEAKRQRVDKAKAKAEAEASGSKKPDDRSKYEATLKKKQREAREERERIRKAIADDKAARAARKAAAEAERKEAAASEKADPAPFAPASQLLPRTGQLSEHCALQVRLFDGSTIRSRFSSHETLKDVRKWVDETRGSNREAYTFKVLLTPLPSKTIDTTEENKSLQALGLVPSSTLILLRVPKYSAAYSSGTTSVADGAQGNAFQGFIDYILALITGFFSSVVAFFSTLLNTAGPPTAVPEPSHPQVSQSQAASDAALRRRGGRIRGLDHTGGQPNDQQFYNGNSTNFEPRSDDGE</sequence>
<accession>A0AAN6Q213</accession>
<dbReference type="EMBL" id="MU863632">
    <property type="protein sequence ID" value="KAK4102150.1"/>
    <property type="molecule type" value="Genomic_DNA"/>
</dbReference>
<gene>
    <name evidence="8" type="ORF">N658DRAFT_495506</name>
</gene>
<feature type="compositionally biased region" description="Low complexity" evidence="6">
    <location>
        <begin position="418"/>
        <end position="428"/>
    </location>
</feature>
<dbReference type="InterPro" id="IPR001012">
    <property type="entry name" value="UBX_dom"/>
</dbReference>
<dbReference type="CDD" id="cd01767">
    <property type="entry name" value="UBX"/>
    <property type="match status" value="1"/>
</dbReference>
<proteinExistence type="predicted"/>